<evidence type="ECO:0000256" key="4">
    <source>
        <dbReference type="ARBA" id="ARBA00023237"/>
    </source>
</evidence>
<dbReference type="SUPFAM" id="SSF56925">
    <property type="entry name" value="OMPA-like"/>
    <property type="match status" value="1"/>
</dbReference>
<name>A0A975RMI2_9BRAD</name>
<protein>
    <submittedName>
        <fullName evidence="8">Porin family protein</fullName>
    </submittedName>
</protein>
<comment type="similarity">
    <text evidence="5">Belongs to the Omp25/RopB family.</text>
</comment>
<dbReference type="AlphaFoldDB" id="A0A975RMI2"/>
<proteinExistence type="inferred from homology"/>
<dbReference type="InterPro" id="IPR027385">
    <property type="entry name" value="Beta-barrel_OMP"/>
</dbReference>
<dbReference type="Gene3D" id="2.40.160.20">
    <property type="match status" value="1"/>
</dbReference>
<organism evidence="8 9">
    <name type="scientific">Bradyrhizobium sediminis</name>
    <dbReference type="NCBI Taxonomy" id="2840469"/>
    <lineage>
        <taxon>Bacteria</taxon>
        <taxon>Pseudomonadati</taxon>
        <taxon>Pseudomonadota</taxon>
        <taxon>Alphaproteobacteria</taxon>
        <taxon>Hyphomicrobiales</taxon>
        <taxon>Nitrobacteraceae</taxon>
        <taxon>Bradyrhizobium</taxon>
    </lineage>
</organism>
<feature type="domain" description="Outer membrane protein beta-barrel" evidence="7">
    <location>
        <begin position="14"/>
        <end position="238"/>
    </location>
</feature>
<evidence type="ECO:0000313" key="9">
    <source>
        <dbReference type="Proteomes" id="UP000680839"/>
    </source>
</evidence>
<evidence type="ECO:0000259" key="7">
    <source>
        <dbReference type="Pfam" id="PF13505"/>
    </source>
</evidence>
<evidence type="ECO:0000256" key="6">
    <source>
        <dbReference type="SAM" id="SignalP"/>
    </source>
</evidence>
<evidence type="ECO:0000256" key="1">
    <source>
        <dbReference type="ARBA" id="ARBA00004442"/>
    </source>
</evidence>
<dbReference type="Pfam" id="PF13505">
    <property type="entry name" value="OMP_b-brl"/>
    <property type="match status" value="1"/>
</dbReference>
<dbReference type="GO" id="GO:0009279">
    <property type="term" value="C:cell outer membrane"/>
    <property type="evidence" value="ECO:0007669"/>
    <property type="project" value="UniProtKB-SubCell"/>
</dbReference>
<comment type="subcellular location">
    <subcellularLocation>
        <location evidence="1">Cell outer membrane</location>
    </subcellularLocation>
</comment>
<dbReference type="EMBL" id="CP076134">
    <property type="protein sequence ID" value="QWG12794.1"/>
    <property type="molecule type" value="Genomic_DNA"/>
</dbReference>
<reference evidence="8" key="1">
    <citation type="submission" date="2021-06" db="EMBL/GenBank/DDBJ databases">
        <title>Bradyrhizobium sp. S2-20-1 Genome sequencing.</title>
        <authorList>
            <person name="Jin L."/>
        </authorList>
    </citation>
    <scope>NUCLEOTIDE SEQUENCE</scope>
    <source>
        <strain evidence="8">S2-20-1</strain>
    </source>
</reference>
<evidence type="ECO:0000256" key="3">
    <source>
        <dbReference type="ARBA" id="ARBA00023136"/>
    </source>
</evidence>
<dbReference type="RefSeq" id="WP_215621571.1">
    <property type="nucleotide sequence ID" value="NZ_CP076134.1"/>
</dbReference>
<feature type="chain" id="PRO_5038053551" evidence="6">
    <location>
        <begin position="24"/>
        <end position="248"/>
    </location>
</feature>
<keyword evidence="3" id="KW-0472">Membrane</keyword>
<dbReference type="InterPro" id="IPR011250">
    <property type="entry name" value="OMP/PagP_B-barrel"/>
</dbReference>
<keyword evidence="2 6" id="KW-0732">Signal</keyword>
<evidence type="ECO:0000256" key="5">
    <source>
        <dbReference type="ARBA" id="ARBA00038306"/>
    </source>
</evidence>
<dbReference type="PANTHER" id="PTHR34001">
    <property type="entry name" value="BLL7405 PROTEIN"/>
    <property type="match status" value="1"/>
</dbReference>
<gene>
    <name evidence="8" type="ORF">KMZ29_24410</name>
</gene>
<dbReference type="PANTHER" id="PTHR34001:SF3">
    <property type="entry name" value="BLL7405 PROTEIN"/>
    <property type="match status" value="1"/>
</dbReference>
<dbReference type="InterPro" id="IPR051692">
    <property type="entry name" value="OMP-like"/>
</dbReference>
<sequence length="248" mass="25922">MKSKLIVLLGGALSLGLVNAASAADMAVKARPVVAPVIVYSWTGCYVGVEGGGIWGRSRHSEQTAGVVTDITNNFDLSGGLVGGTAGCNYQISNFVLGVEGDASWTNKSGSAADIPPFNTAFTSETKERAFYTLRGRAGVAFDRVLVYGTAGAAAADVGITVTGPGVVASENKTVWGWTAGVGVEWAFASNWSAKLEYLHADFGNPTFFDVPPVGFSNRSGGIHLTDDLVRVGVNYKFNWATPVVAKY</sequence>
<dbReference type="Proteomes" id="UP000680839">
    <property type="component" value="Chromosome"/>
</dbReference>
<keyword evidence="4" id="KW-0998">Cell outer membrane</keyword>
<evidence type="ECO:0000313" key="8">
    <source>
        <dbReference type="EMBL" id="QWG12794.1"/>
    </source>
</evidence>
<feature type="signal peptide" evidence="6">
    <location>
        <begin position="1"/>
        <end position="23"/>
    </location>
</feature>
<accession>A0A975RMI2</accession>
<evidence type="ECO:0000256" key="2">
    <source>
        <dbReference type="ARBA" id="ARBA00022729"/>
    </source>
</evidence>